<dbReference type="SUPFAM" id="SSF51182">
    <property type="entry name" value="RmlC-like cupins"/>
    <property type="match status" value="1"/>
</dbReference>
<accession>K8EFV1</accession>
<evidence type="ECO:0000313" key="1">
    <source>
        <dbReference type="EMBL" id="CCO16886.1"/>
    </source>
</evidence>
<organism evidence="1 2">
    <name type="scientific">Bathycoccus prasinos</name>
    <dbReference type="NCBI Taxonomy" id="41875"/>
    <lineage>
        <taxon>Eukaryota</taxon>
        <taxon>Viridiplantae</taxon>
        <taxon>Chlorophyta</taxon>
        <taxon>Mamiellophyceae</taxon>
        <taxon>Mamiellales</taxon>
        <taxon>Bathycoccaceae</taxon>
        <taxon>Bathycoccus</taxon>
    </lineage>
</organism>
<dbReference type="EMBL" id="FO082274">
    <property type="protein sequence ID" value="CCO16886.1"/>
    <property type="molecule type" value="Genomic_DNA"/>
</dbReference>
<name>K8EFV1_9CHLO</name>
<protein>
    <submittedName>
        <fullName evidence="1">Uncharacterized protein</fullName>
    </submittedName>
</protein>
<dbReference type="GeneID" id="19015974"/>
<proteinExistence type="predicted"/>
<dbReference type="Proteomes" id="UP000198341">
    <property type="component" value="Chromosome 5"/>
</dbReference>
<keyword evidence="2" id="KW-1185">Reference proteome</keyword>
<dbReference type="OrthoDB" id="189601at2759"/>
<evidence type="ECO:0000313" key="2">
    <source>
        <dbReference type="Proteomes" id="UP000198341"/>
    </source>
</evidence>
<reference evidence="1 2" key="1">
    <citation type="submission" date="2011-10" db="EMBL/GenBank/DDBJ databases">
        <authorList>
            <person name="Genoscope - CEA"/>
        </authorList>
    </citation>
    <scope>NUCLEOTIDE SEQUENCE [LARGE SCALE GENOMIC DNA]</scope>
    <source>
        <strain evidence="1 2">RCC 1105</strain>
    </source>
</reference>
<sequence length="112" mass="12323">MSTSATSGVWKHHKVVPETPAGFTMRGTVPTDENGVDVMMEMWERGKGKMSVQFFKKDGEKLVEDGKPLILNKGDAGYIEGGRIHDAKYLEDCKLVYVHDKQFGFDAAAASA</sequence>
<dbReference type="InterPro" id="IPR011051">
    <property type="entry name" value="RmlC_Cupin_sf"/>
</dbReference>
<dbReference type="KEGG" id="bpg:Bathy05g04710"/>
<gene>
    <name evidence="1" type="ORF">Bathy05g04710</name>
</gene>
<dbReference type="RefSeq" id="XP_007513328.1">
    <property type="nucleotide sequence ID" value="XM_007513266.1"/>
</dbReference>
<dbReference type="AlphaFoldDB" id="K8EFV1"/>